<dbReference type="InterPro" id="IPR006369">
    <property type="entry name" value="Protohaem_IX_farnesylTrfase"/>
</dbReference>
<feature type="region of interest" description="Disordered" evidence="15">
    <location>
        <begin position="1"/>
        <end position="22"/>
    </location>
</feature>
<evidence type="ECO:0000256" key="6">
    <source>
        <dbReference type="ARBA" id="ARBA00022692"/>
    </source>
</evidence>
<keyword evidence="17" id="KW-1185">Reference proteome</keyword>
<dbReference type="NCBIfam" id="NF003349">
    <property type="entry name" value="PRK04375.1-2"/>
    <property type="match status" value="1"/>
</dbReference>
<feature type="transmembrane region" description="Helical" evidence="14">
    <location>
        <begin position="41"/>
        <end position="60"/>
    </location>
</feature>
<feature type="transmembrane region" description="Helical" evidence="14">
    <location>
        <begin position="108"/>
        <end position="131"/>
    </location>
</feature>
<name>A0AA87REL0_9MICO</name>
<evidence type="ECO:0000256" key="2">
    <source>
        <dbReference type="ARBA" id="ARBA00004919"/>
    </source>
</evidence>
<dbReference type="EMBL" id="BJUU01000023">
    <property type="protein sequence ID" value="GEK81276.1"/>
    <property type="molecule type" value="Genomic_DNA"/>
</dbReference>
<dbReference type="PANTHER" id="PTHR43448:SF7">
    <property type="entry name" value="4-HYDROXYBENZOATE SOLANESYLTRANSFERASE"/>
    <property type="match status" value="1"/>
</dbReference>
<keyword evidence="6 14" id="KW-0812">Transmembrane</keyword>
<keyword evidence="5 14" id="KW-0808">Transferase</keyword>
<dbReference type="PANTHER" id="PTHR43448">
    <property type="entry name" value="PROTOHEME IX FARNESYLTRANSFERASE, MITOCHONDRIAL"/>
    <property type="match status" value="1"/>
</dbReference>
<reference evidence="16 17" key="1">
    <citation type="submission" date="2019-07" db="EMBL/GenBank/DDBJ databases">
        <title>Whole genome shotgun sequence of Agrococcus baldri NBRC 103055.</title>
        <authorList>
            <person name="Hosoyama A."/>
            <person name="Uohara A."/>
            <person name="Ohji S."/>
            <person name="Ichikawa N."/>
        </authorList>
    </citation>
    <scope>NUCLEOTIDE SEQUENCE [LARGE SCALE GENOMIC DNA]</scope>
    <source>
        <strain evidence="16 17">NBRC 103055</strain>
    </source>
</reference>
<dbReference type="NCBIfam" id="TIGR01473">
    <property type="entry name" value="cyoE_ctaB"/>
    <property type="match status" value="1"/>
</dbReference>
<dbReference type="GO" id="GO:0048034">
    <property type="term" value="P:heme O biosynthetic process"/>
    <property type="evidence" value="ECO:0007669"/>
    <property type="project" value="UniProtKB-UniRule"/>
</dbReference>
<dbReference type="RefSeq" id="WP_146796536.1">
    <property type="nucleotide sequence ID" value="NZ_BJUU01000023.1"/>
</dbReference>
<dbReference type="Gene3D" id="1.10.357.140">
    <property type="entry name" value="UbiA prenyltransferase"/>
    <property type="match status" value="1"/>
</dbReference>
<dbReference type="HAMAP" id="MF_00154">
    <property type="entry name" value="CyoE_CtaB"/>
    <property type="match status" value="1"/>
</dbReference>
<organism evidence="16 17">
    <name type="scientific">Agrococcus baldri</name>
    <dbReference type="NCBI Taxonomy" id="153730"/>
    <lineage>
        <taxon>Bacteria</taxon>
        <taxon>Bacillati</taxon>
        <taxon>Actinomycetota</taxon>
        <taxon>Actinomycetes</taxon>
        <taxon>Micrococcales</taxon>
        <taxon>Microbacteriaceae</taxon>
        <taxon>Agrococcus</taxon>
    </lineage>
</organism>
<comment type="catalytic activity">
    <reaction evidence="13 14">
        <text>heme b + (2E,6E)-farnesyl diphosphate + H2O = Fe(II)-heme o + diphosphate</text>
        <dbReference type="Rhea" id="RHEA:28070"/>
        <dbReference type="ChEBI" id="CHEBI:15377"/>
        <dbReference type="ChEBI" id="CHEBI:33019"/>
        <dbReference type="ChEBI" id="CHEBI:60344"/>
        <dbReference type="ChEBI" id="CHEBI:60530"/>
        <dbReference type="ChEBI" id="CHEBI:175763"/>
        <dbReference type="EC" id="2.5.1.141"/>
    </reaction>
</comment>
<accession>A0AA87REL0</accession>
<evidence type="ECO:0000313" key="16">
    <source>
        <dbReference type="EMBL" id="GEK81276.1"/>
    </source>
</evidence>
<dbReference type="GO" id="GO:0005886">
    <property type="term" value="C:plasma membrane"/>
    <property type="evidence" value="ECO:0007669"/>
    <property type="project" value="UniProtKB-SubCell"/>
</dbReference>
<dbReference type="GO" id="GO:0008495">
    <property type="term" value="F:protoheme IX farnesyltransferase activity"/>
    <property type="evidence" value="ECO:0007669"/>
    <property type="project" value="UniProtKB-UniRule"/>
</dbReference>
<proteinExistence type="inferred from homology"/>
<sequence length="317" mass="33784">MSNATTSGVSTPSDAGRQPGTARASASVKAKAYVALTKPRVIELLLVTALPTMFLAAGGVPPLGALVATLIGGFLSAGSANAFNMILDRDIDRVMHRTQQRPLVTGTLSVTEARVFAWTLAVVSTVVLAVFATPLAAALSVAAIAFYVLVYTMLLKRRTEQNIVWGGIAGCFPVVIGWAGVTGALDWPAWILFTLVFLWTPAHYWPLSMKYRDDYEAADVPMLGVVRGKPMVGIQVILYAWASLACTLLLIPVGGMGLLYSGIAVIAGAWFVGEAHALYSRAIKGETELRAMRVFHASNTYLTLIFLAVGVDPLLPF</sequence>
<evidence type="ECO:0000256" key="14">
    <source>
        <dbReference type="HAMAP-Rule" id="MF_00154"/>
    </source>
</evidence>
<feature type="transmembrane region" description="Helical" evidence="14">
    <location>
        <begin position="66"/>
        <end position="87"/>
    </location>
</feature>
<evidence type="ECO:0000313" key="17">
    <source>
        <dbReference type="Proteomes" id="UP000321749"/>
    </source>
</evidence>
<evidence type="ECO:0000256" key="8">
    <source>
        <dbReference type="ARBA" id="ARBA00023133"/>
    </source>
</evidence>
<comment type="similarity">
    <text evidence="14">Belongs to the UbiA prenyltransferase family. Protoheme IX farnesyltransferase subfamily.</text>
</comment>
<dbReference type="InterPro" id="IPR030470">
    <property type="entry name" value="UbiA_prenylTrfase_CS"/>
</dbReference>
<dbReference type="PROSITE" id="PS00943">
    <property type="entry name" value="UBIA"/>
    <property type="match status" value="1"/>
</dbReference>
<evidence type="ECO:0000256" key="9">
    <source>
        <dbReference type="ARBA" id="ARBA00023136"/>
    </source>
</evidence>
<protein>
    <recommendedName>
        <fullName evidence="11 14">Protoheme IX farnesyltransferase</fullName>
        <ecNumber evidence="3 14">2.5.1.141</ecNumber>
    </recommendedName>
    <alternativeName>
        <fullName evidence="12 14">Heme B farnesyltransferase</fullName>
    </alternativeName>
    <alternativeName>
        <fullName evidence="10 14">Heme O synthase</fullName>
    </alternativeName>
</protein>
<dbReference type="FunFam" id="1.10.357.140:FF:000001">
    <property type="entry name" value="Protoheme IX farnesyltransferase"/>
    <property type="match status" value="1"/>
</dbReference>
<dbReference type="EC" id="2.5.1.141" evidence="3 14"/>
<evidence type="ECO:0000256" key="12">
    <source>
        <dbReference type="ARBA" id="ARBA00042475"/>
    </source>
</evidence>
<feature type="transmembrane region" description="Helical" evidence="14">
    <location>
        <begin position="257"/>
        <end position="279"/>
    </location>
</feature>
<keyword evidence="7 14" id="KW-1133">Transmembrane helix</keyword>
<feature type="transmembrane region" description="Helical" evidence="14">
    <location>
        <begin position="137"/>
        <end position="155"/>
    </location>
</feature>
<evidence type="ECO:0000256" key="7">
    <source>
        <dbReference type="ARBA" id="ARBA00022989"/>
    </source>
</evidence>
<feature type="transmembrane region" description="Helical" evidence="14">
    <location>
        <begin position="187"/>
        <end position="205"/>
    </location>
</feature>
<dbReference type="Pfam" id="PF01040">
    <property type="entry name" value="UbiA"/>
    <property type="match status" value="1"/>
</dbReference>
<comment type="miscellaneous">
    <text evidence="14">Carbon 2 of the heme B porphyrin ring is defined according to the Fischer nomenclature.</text>
</comment>
<feature type="transmembrane region" description="Helical" evidence="14">
    <location>
        <begin position="162"/>
        <end position="181"/>
    </location>
</feature>
<feature type="transmembrane region" description="Helical" evidence="14">
    <location>
        <begin position="291"/>
        <end position="311"/>
    </location>
</feature>
<evidence type="ECO:0000256" key="5">
    <source>
        <dbReference type="ARBA" id="ARBA00022679"/>
    </source>
</evidence>
<evidence type="ECO:0000256" key="11">
    <source>
        <dbReference type="ARBA" id="ARBA00040810"/>
    </source>
</evidence>
<evidence type="ECO:0000256" key="15">
    <source>
        <dbReference type="SAM" id="MobiDB-lite"/>
    </source>
</evidence>
<comment type="caution">
    <text evidence="16">The sequence shown here is derived from an EMBL/GenBank/DDBJ whole genome shotgun (WGS) entry which is preliminary data.</text>
</comment>
<evidence type="ECO:0000256" key="13">
    <source>
        <dbReference type="ARBA" id="ARBA00047690"/>
    </source>
</evidence>
<keyword evidence="9 14" id="KW-0472">Membrane</keyword>
<evidence type="ECO:0000256" key="3">
    <source>
        <dbReference type="ARBA" id="ARBA00012292"/>
    </source>
</evidence>
<feature type="compositionally biased region" description="Polar residues" evidence="15">
    <location>
        <begin position="1"/>
        <end position="13"/>
    </location>
</feature>
<gene>
    <name evidence="14 16" type="primary">ctaB</name>
    <name evidence="16" type="ORF">ABA31_26270</name>
</gene>
<evidence type="ECO:0000256" key="10">
    <source>
        <dbReference type="ARBA" id="ARBA00030253"/>
    </source>
</evidence>
<comment type="subcellular location">
    <subcellularLocation>
        <location evidence="1 14">Cell membrane</location>
        <topology evidence="1 14">Multi-pass membrane protein</topology>
    </subcellularLocation>
</comment>
<feature type="transmembrane region" description="Helical" evidence="14">
    <location>
        <begin position="232"/>
        <end position="251"/>
    </location>
</feature>
<evidence type="ECO:0000256" key="1">
    <source>
        <dbReference type="ARBA" id="ARBA00004651"/>
    </source>
</evidence>
<dbReference type="InterPro" id="IPR000537">
    <property type="entry name" value="UbiA_prenyltransferase"/>
</dbReference>
<comment type="function">
    <text evidence="14">Converts heme B (protoheme IX) to heme O by substitution of the vinyl group on carbon 2 of heme B porphyrin ring with a hydroxyethyl farnesyl side group.</text>
</comment>
<dbReference type="AlphaFoldDB" id="A0AA87REL0"/>
<dbReference type="InterPro" id="IPR044878">
    <property type="entry name" value="UbiA_sf"/>
</dbReference>
<dbReference type="CDD" id="cd13957">
    <property type="entry name" value="PT_UbiA_Cox10"/>
    <property type="match status" value="1"/>
</dbReference>
<keyword evidence="8 14" id="KW-0350">Heme biosynthesis</keyword>
<dbReference type="Proteomes" id="UP000321749">
    <property type="component" value="Unassembled WGS sequence"/>
</dbReference>
<keyword evidence="4 14" id="KW-1003">Cell membrane</keyword>
<comment type="pathway">
    <text evidence="2 14">Porphyrin-containing compound metabolism; heme O biosynthesis; heme O from protoheme: step 1/1.</text>
</comment>
<evidence type="ECO:0000256" key="4">
    <source>
        <dbReference type="ARBA" id="ARBA00022475"/>
    </source>
</evidence>